<dbReference type="Gene3D" id="2.60.120.10">
    <property type="entry name" value="Jelly Rolls"/>
    <property type="match status" value="1"/>
</dbReference>
<evidence type="ECO:0000313" key="3">
    <source>
        <dbReference type="Proteomes" id="UP000563151"/>
    </source>
</evidence>
<dbReference type="SUPFAM" id="SSF51182">
    <property type="entry name" value="RmlC-like cupins"/>
    <property type="match status" value="1"/>
</dbReference>
<reference evidence="2 3" key="1">
    <citation type="submission" date="2020-04" db="EMBL/GenBank/DDBJ databases">
        <title>Genomic insights into acetone-butanol-ethanol (ABE) fermentation by sequencing solventogenic clostridia strains.</title>
        <authorList>
            <person name="Brown S."/>
        </authorList>
    </citation>
    <scope>NUCLEOTIDE SEQUENCE [LARGE SCALE GENOMIC DNA]</scope>
    <source>
        <strain evidence="2 3">DJ011</strain>
    </source>
</reference>
<feature type="domain" description="Sugar 3,4-ketoisomerase QdtA cupin" evidence="1">
    <location>
        <begin position="6"/>
        <end position="129"/>
    </location>
</feature>
<dbReference type="Pfam" id="PF05523">
    <property type="entry name" value="FdtA"/>
    <property type="match status" value="1"/>
</dbReference>
<dbReference type="RefSeq" id="WP_035148725.1">
    <property type="nucleotide sequence ID" value="NZ_JAAZWO010000001.1"/>
</dbReference>
<dbReference type="Proteomes" id="UP000563151">
    <property type="component" value="Unassembled WGS sequence"/>
</dbReference>
<comment type="caution">
    <text evidence="2">The sequence shown here is derived from an EMBL/GenBank/DDBJ whole genome shotgun (WGS) entry which is preliminary data.</text>
</comment>
<dbReference type="InterPro" id="IPR014710">
    <property type="entry name" value="RmlC-like_jellyroll"/>
</dbReference>
<proteinExistence type="predicted"/>
<sequence>MEIIKYNFKQIGDYRGVLVAIEENKDIPFSVKRIYYMYDTKKYVVRGKHSHKTLKQILICINGSCKVLLDNGKEKEVVILDKPYMGLYIGPNTWREMFDFSQDAVLMVLASDYYSEDDYIRDYSSFLNSLN</sequence>
<evidence type="ECO:0000259" key="1">
    <source>
        <dbReference type="Pfam" id="PF05523"/>
    </source>
</evidence>
<accession>A0A923E9S7</accession>
<dbReference type="InterPro" id="IPR008894">
    <property type="entry name" value="QdtA_cupin_dom"/>
</dbReference>
<protein>
    <submittedName>
        <fullName evidence="2">WxcM-like domain-containing protein</fullName>
    </submittedName>
</protein>
<evidence type="ECO:0000313" key="2">
    <source>
        <dbReference type="EMBL" id="MBC2396423.1"/>
    </source>
</evidence>
<dbReference type="EMBL" id="JAAZWO010000001">
    <property type="protein sequence ID" value="MBC2396423.1"/>
    <property type="molecule type" value="Genomic_DNA"/>
</dbReference>
<keyword evidence="3" id="KW-1185">Reference proteome</keyword>
<dbReference type="CDD" id="cd20292">
    <property type="entry name" value="cupin_QdtA-like"/>
    <property type="match status" value="1"/>
</dbReference>
<organism evidence="2 3">
    <name type="scientific">Clostridium tetanomorphum</name>
    <dbReference type="NCBI Taxonomy" id="1553"/>
    <lineage>
        <taxon>Bacteria</taxon>
        <taxon>Bacillati</taxon>
        <taxon>Bacillota</taxon>
        <taxon>Clostridia</taxon>
        <taxon>Eubacteriales</taxon>
        <taxon>Clostridiaceae</taxon>
        <taxon>Clostridium</taxon>
    </lineage>
</organism>
<dbReference type="AlphaFoldDB" id="A0A923E9S7"/>
<dbReference type="InterPro" id="IPR011051">
    <property type="entry name" value="RmlC_Cupin_sf"/>
</dbReference>
<name>A0A923E9S7_CLOTT</name>
<gene>
    <name evidence="2" type="ORF">HGG79_01340</name>
</gene>